<comment type="caution">
    <text evidence="4">The sequence shown here is derived from an EMBL/GenBank/DDBJ whole genome shotgun (WGS) entry which is preliminary data.</text>
</comment>
<accession>A0A840IBQ8</accession>
<dbReference type="PANTHER" id="PTHR45947">
    <property type="entry name" value="SULFOQUINOVOSYL TRANSFERASE SQD2"/>
    <property type="match status" value="1"/>
</dbReference>
<dbReference type="EMBL" id="JACHNU010000001">
    <property type="protein sequence ID" value="MBB4661663.1"/>
    <property type="molecule type" value="Genomic_DNA"/>
</dbReference>
<sequence length="371" mass="39518">MSQLRILEVAESLGSGVLGVVTPLSQRLAAAGHAVALAYGERPETPPDVEAVVGPGIELFALPWRRRTPREHVAAARMLRQVVDDWRPDVVHLHSSFTGVVGVLSVGDRAPIVYTPHGYSFARSSDARAKRRLYAAIERFVARRATLVGAVSESEAAQARDVARAPRVAVVANGIPALDAPGPAPDRERPRVVAMGRADASRQPDAAGRILARLTDVADVRWIGGGTDSDAGLRALAAHGVPATGWLSHADAAAELAAATALLHWSAWDAQPLAVLEALAADVVVVASDIPANREIVGARQVCSAEEDAVALLRGVLLDPALRERMLERQRERRGRFSADRMARDWEAIYVRLAGAAAADSREETGELVAH</sequence>
<feature type="domain" description="Glycosyltransferase subfamily 4-like N-terminal" evidence="3">
    <location>
        <begin position="20"/>
        <end position="174"/>
    </location>
</feature>
<reference evidence="4 5" key="1">
    <citation type="submission" date="2020-08" db="EMBL/GenBank/DDBJ databases">
        <title>Genomic Encyclopedia of Archaeal and Bacterial Type Strains, Phase II (KMG-II): from individual species to whole genera.</title>
        <authorList>
            <person name="Goeker M."/>
        </authorList>
    </citation>
    <scope>NUCLEOTIDE SEQUENCE [LARGE SCALE GENOMIC DNA]</scope>
    <source>
        <strain evidence="4 5">DSM 23288</strain>
    </source>
</reference>
<evidence type="ECO:0000313" key="5">
    <source>
        <dbReference type="Proteomes" id="UP000585272"/>
    </source>
</evidence>
<dbReference type="Pfam" id="PF13692">
    <property type="entry name" value="Glyco_trans_1_4"/>
    <property type="match status" value="1"/>
</dbReference>
<evidence type="ECO:0000259" key="3">
    <source>
        <dbReference type="Pfam" id="PF13579"/>
    </source>
</evidence>
<dbReference type="Proteomes" id="UP000585272">
    <property type="component" value="Unassembled WGS sequence"/>
</dbReference>
<proteinExistence type="predicted"/>
<keyword evidence="2 4" id="KW-0808">Transferase</keyword>
<dbReference type="GO" id="GO:0016758">
    <property type="term" value="F:hexosyltransferase activity"/>
    <property type="evidence" value="ECO:0007669"/>
    <property type="project" value="TreeGrafter"/>
</dbReference>
<dbReference type="RefSeq" id="WP_183340007.1">
    <property type="nucleotide sequence ID" value="NZ_JACHNU010000001.1"/>
</dbReference>
<evidence type="ECO:0000313" key="4">
    <source>
        <dbReference type="EMBL" id="MBB4661663.1"/>
    </source>
</evidence>
<evidence type="ECO:0000256" key="1">
    <source>
        <dbReference type="ARBA" id="ARBA00022676"/>
    </source>
</evidence>
<name>A0A840IBQ8_9ACTN</name>
<evidence type="ECO:0000256" key="2">
    <source>
        <dbReference type="ARBA" id="ARBA00022679"/>
    </source>
</evidence>
<dbReference type="PANTHER" id="PTHR45947:SF3">
    <property type="entry name" value="SULFOQUINOVOSYL TRANSFERASE SQD2"/>
    <property type="match status" value="1"/>
</dbReference>
<dbReference type="InterPro" id="IPR028098">
    <property type="entry name" value="Glyco_trans_4-like_N"/>
</dbReference>
<protein>
    <submittedName>
        <fullName evidence="4">Glycosyltransferase involved in cell wall biosynthesis</fullName>
    </submittedName>
</protein>
<dbReference type="InterPro" id="IPR050194">
    <property type="entry name" value="Glycosyltransferase_grp1"/>
</dbReference>
<gene>
    <name evidence="4" type="ORF">BDZ31_001236</name>
</gene>
<dbReference type="SUPFAM" id="SSF53756">
    <property type="entry name" value="UDP-Glycosyltransferase/glycogen phosphorylase"/>
    <property type="match status" value="1"/>
</dbReference>
<keyword evidence="5" id="KW-1185">Reference proteome</keyword>
<dbReference type="GO" id="GO:1901137">
    <property type="term" value="P:carbohydrate derivative biosynthetic process"/>
    <property type="evidence" value="ECO:0007669"/>
    <property type="project" value="UniProtKB-ARBA"/>
</dbReference>
<keyword evidence="1" id="KW-0328">Glycosyltransferase</keyword>
<organism evidence="4 5">
    <name type="scientific">Conexibacter arvalis</name>
    <dbReference type="NCBI Taxonomy" id="912552"/>
    <lineage>
        <taxon>Bacteria</taxon>
        <taxon>Bacillati</taxon>
        <taxon>Actinomycetota</taxon>
        <taxon>Thermoleophilia</taxon>
        <taxon>Solirubrobacterales</taxon>
        <taxon>Conexibacteraceae</taxon>
        <taxon>Conexibacter</taxon>
    </lineage>
</organism>
<dbReference type="Pfam" id="PF13579">
    <property type="entry name" value="Glyco_trans_4_4"/>
    <property type="match status" value="1"/>
</dbReference>
<dbReference type="AlphaFoldDB" id="A0A840IBQ8"/>
<dbReference type="Gene3D" id="3.40.50.2000">
    <property type="entry name" value="Glycogen Phosphorylase B"/>
    <property type="match status" value="2"/>
</dbReference>